<organism evidence="5 6">
    <name type="scientific">Candidatus Enterococcus lowellii</name>
    <dbReference type="NCBI Taxonomy" id="2230877"/>
    <lineage>
        <taxon>Bacteria</taxon>
        <taxon>Bacillati</taxon>
        <taxon>Bacillota</taxon>
        <taxon>Bacilli</taxon>
        <taxon>Lactobacillales</taxon>
        <taxon>Enterococcaceae</taxon>
        <taxon>Enterococcus</taxon>
    </lineage>
</organism>
<protein>
    <submittedName>
        <fullName evidence="5">Peptidase T-like protein</fullName>
    </submittedName>
</protein>
<feature type="domain" description="Peptidase M28" evidence="3">
    <location>
        <begin position="59"/>
        <end position="156"/>
    </location>
</feature>
<dbReference type="SUPFAM" id="SSF55031">
    <property type="entry name" value="Bacterial exopeptidase dimerisation domain"/>
    <property type="match status" value="1"/>
</dbReference>
<dbReference type="Pfam" id="PF04389">
    <property type="entry name" value="Peptidase_M28"/>
    <property type="match status" value="1"/>
</dbReference>
<sequence length="375" mass="40829">MINKERAINKFLELVQIDSVSYHERGVADYLINYFSELGYEVLEDKLSNEKVPLSNAGNVIVKIPGKGALANQETLILEAHMDTVEPGNGIKPSITEDGKYVVSDGTTILGADDKAGIAQILEVEAVLRENDLSHPPLEFLFTICEEVGILGAFAVDTELLAGKVAFVLDGKGGPGTAIIGGPDYYDVSGKIIGKAAHAGIAPDSGISSIQVMAEAISNMNLLKIDENTTTNIGKVICDYPTNVVPEITTFAMEIRSLDHESGKKQLNHVIETLQKAADKFDAKLEYDVDQSLYAYHHEDDNPVIKRFKEMCKRHNLNYQGLVMRGGTDVSGLTFNGIDAIVLAAGGANGHELQERLIIDEFLENTQQVIWLVTE</sequence>
<dbReference type="PANTHER" id="PTHR42994:SF2">
    <property type="entry name" value="PEPTIDASE"/>
    <property type="match status" value="1"/>
</dbReference>
<accession>A0ABZ2SNJ4</accession>
<evidence type="ECO:0000256" key="2">
    <source>
        <dbReference type="ARBA" id="ARBA00022833"/>
    </source>
</evidence>
<evidence type="ECO:0000259" key="3">
    <source>
        <dbReference type="Pfam" id="PF04389"/>
    </source>
</evidence>
<dbReference type="EMBL" id="CP147251">
    <property type="protein sequence ID" value="WYJ77107.1"/>
    <property type="molecule type" value="Genomic_DNA"/>
</dbReference>
<proteinExistence type="predicted"/>
<evidence type="ECO:0000259" key="4">
    <source>
        <dbReference type="Pfam" id="PF07687"/>
    </source>
</evidence>
<dbReference type="Gene3D" id="3.30.70.360">
    <property type="match status" value="1"/>
</dbReference>
<feature type="domain" description="Peptidase M20 dimerisation" evidence="4">
    <location>
        <begin position="191"/>
        <end position="280"/>
    </location>
</feature>
<dbReference type="Proteomes" id="UP000664701">
    <property type="component" value="Chromosome"/>
</dbReference>
<evidence type="ECO:0000313" key="6">
    <source>
        <dbReference type="Proteomes" id="UP000664701"/>
    </source>
</evidence>
<reference evidence="5 6" key="2">
    <citation type="submission" date="2024-03" db="EMBL/GenBank/DDBJ databases">
        <title>The Genome Sequence of Enterococcus sp. DIV2402.</title>
        <authorList>
            <consortium name="The Broad Institute Genomics Platform"/>
            <consortium name="The Broad Institute Microbial Omics Core"/>
            <consortium name="The Broad Institute Genomic Center for Infectious Diseases"/>
            <person name="Earl A."/>
            <person name="Manson A."/>
            <person name="Gilmore M."/>
            <person name="Schwartman J."/>
            <person name="Shea T."/>
            <person name="Abouelleil A."/>
            <person name="Cao P."/>
            <person name="Chapman S."/>
            <person name="Cusick C."/>
            <person name="Young S."/>
            <person name="Neafsey D."/>
            <person name="Nusbaum C."/>
            <person name="Birren B."/>
        </authorList>
    </citation>
    <scope>NUCLEOTIDE SEQUENCE [LARGE SCALE GENOMIC DNA]</scope>
    <source>
        <strain evidence="5 6">DIV2402</strain>
    </source>
</reference>
<gene>
    <name evidence="5" type="ORF">DOK78_001745</name>
</gene>
<comment type="cofactor">
    <cofactor evidence="1">
        <name>Zn(2+)</name>
        <dbReference type="ChEBI" id="CHEBI:29105"/>
    </cofactor>
</comment>
<dbReference type="SUPFAM" id="SSF53187">
    <property type="entry name" value="Zn-dependent exopeptidases"/>
    <property type="match status" value="1"/>
</dbReference>
<dbReference type="InterPro" id="IPR036264">
    <property type="entry name" value="Bact_exopeptidase_dim_dom"/>
</dbReference>
<evidence type="ECO:0000256" key="1">
    <source>
        <dbReference type="ARBA" id="ARBA00001947"/>
    </source>
</evidence>
<dbReference type="Pfam" id="PF07687">
    <property type="entry name" value="M20_dimer"/>
    <property type="match status" value="1"/>
</dbReference>
<dbReference type="RefSeq" id="WP_207940725.1">
    <property type="nucleotide sequence ID" value="NZ_CP147251.1"/>
</dbReference>
<name>A0ABZ2SNJ4_9ENTE</name>
<dbReference type="InterPro" id="IPR007484">
    <property type="entry name" value="Peptidase_M28"/>
</dbReference>
<evidence type="ECO:0000313" key="5">
    <source>
        <dbReference type="EMBL" id="WYJ77107.1"/>
    </source>
</evidence>
<dbReference type="InterPro" id="IPR011650">
    <property type="entry name" value="Peptidase_M20_dimer"/>
</dbReference>
<dbReference type="PANTHER" id="PTHR42994">
    <property type="entry name" value="PEPTIDASE T"/>
    <property type="match status" value="1"/>
</dbReference>
<keyword evidence="6" id="KW-1185">Reference proteome</keyword>
<keyword evidence="2" id="KW-0862">Zinc</keyword>
<reference evidence="5 6" key="1">
    <citation type="submission" date="2021-03" db="EMBL/GenBank/DDBJ databases">
        <authorList>
            <person name="Gilmore M.S."/>
            <person name="Schwartzman J."/>
            <person name="Van Tyne D."/>
            <person name="Martin M."/>
            <person name="Earl A.M."/>
            <person name="Manson A.L."/>
            <person name="Straub T."/>
            <person name="Salamzade R."/>
            <person name="Saavedra J."/>
            <person name="Lebreton F."/>
            <person name="Prichula J."/>
            <person name="Schaufler K."/>
            <person name="Gaca A."/>
            <person name="Sgardioli B."/>
            <person name="Wagenaar J."/>
            <person name="Strong T."/>
        </authorList>
    </citation>
    <scope>NUCLEOTIDE SEQUENCE [LARGE SCALE GENOMIC DNA]</scope>
    <source>
        <strain evidence="5 6">DIV2402</strain>
    </source>
</reference>
<dbReference type="Gene3D" id="3.40.630.10">
    <property type="entry name" value="Zn peptidases"/>
    <property type="match status" value="1"/>
</dbReference>